<dbReference type="Proteomes" id="UP000886520">
    <property type="component" value="Chromosome 21"/>
</dbReference>
<organism evidence="2 3">
    <name type="scientific">Adiantum capillus-veneris</name>
    <name type="common">Maidenhair fern</name>
    <dbReference type="NCBI Taxonomy" id="13818"/>
    <lineage>
        <taxon>Eukaryota</taxon>
        <taxon>Viridiplantae</taxon>
        <taxon>Streptophyta</taxon>
        <taxon>Embryophyta</taxon>
        <taxon>Tracheophyta</taxon>
        <taxon>Polypodiopsida</taxon>
        <taxon>Polypodiidae</taxon>
        <taxon>Polypodiales</taxon>
        <taxon>Pteridineae</taxon>
        <taxon>Pteridaceae</taxon>
        <taxon>Vittarioideae</taxon>
        <taxon>Adiantum</taxon>
    </lineage>
</organism>
<proteinExistence type="predicted"/>
<feature type="compositionally biased region" description="Basic and acidic residues" evidence="1">
    <location>
        <begin position="71"/>
        <end position="81"/>
    </location>
</feature>
<feature type="compositionally biased region" description="Polar residues" evidence="1">
    <location>
        <begin position="61"/>
        <end position="70"/>
    </location>
</feature>
<reference evidence="2" key="1">
    <citation type="submission" date="2021-01" db="EMBL/GenBank/DDBJ databases">
        <title>Adiantum capillus-veneris genome.</title>
        <authorList>
            <person name="Fang Y."/>
            <person name="Liao Q."/>
        </authorList>
    </citation>
    <scope>NUCLEOTIDE SEQUENCE</scope>
    <source>
        <strain evidence="2">H3</strain>
        <tissue evidence="2">Leaf</tissue>
    </source>
</reference>
<evidence type="ECO:0000313" key="2">
    <source>
        <dbReference type="EMBL" id="KAI5063252.1"/>
    </source>
</evidence>
<name>A0A9D4U912_ADICA</name>
<evidence type="ECO:0000313" key="3">
    <source>
        <dbReference type="Proteomes" id="UP000886520"/>
    </source>
</evidence>
<keyword evidence="3" id="KW-1185">Reference proteome</keyword>
<sequence>MDWSLVDCGCHRRRNIQTQAIRWENVTETSEWLSASTLPDHFEAAGADKGSSNRYAERNKSSAGSFQYQSKPERETGHIKS</sequence>
<feature type="region of interest" description="Disordered" evidence="1">
    <location>
        <begin position="43"/>
        <end position="81"/>
    </location>
</feature>
<protein>
    <submittedName>
        <fullName evidence="2">Uncharacterized protein</fullName>
    </submittedName>
</protein>
<accession>A0A9D4U912</accession>
<dbReference type="AlphaFoldDB" id="A0A9D4U912"/>
<evidence type="ECO:0000256" key="1">
    <source>
        <dbReference type="SAM" id="MobiDB-lite"/>
    </source>
</evidence>
<dbReference type="EMBL" id="JABFUD020000021">
    <property type="protein sequence ID" value="KAI5063252.1"/>
    <property type="molecule type" value="Genomic_DNA"/>
</dbReference>
<gene>
    <name evidence="2" type="ORF">GOP47_0021799</name>
</gene>
<comment type="caution">
    <text evidence="2">The sequence shown here is derived from an EMBL/GenBank/DDBJ whole genome shotgun (WGS) entry which is preliminary data.</text>
</comment>